<protein>
    <recommendedName>
        <fullName evidence="3">DUF1641 domain-containing protein</fullName>
    </recommendedName>
</protein>
<dbReference type="Proteomes" id="UP000095342">
    <property type="component" value="Chromosome"/>
</dbReference>
<organism evidence="1 2">
    <name type="scientific">Acidihalobacter aeolianus</name>
    <dbReference type="NCBI Taxonomy" id="2792603"/>
    <lineage>
        <taxon>Bacteria</taxon>
        <taxon>Pseudomonadati</taxon>
        <taxon>Pseudomonadota</taxon>
        <taxon>Gammaproteobacteria</taxon>
        <taxon>Chromatiales</taxon>
        <taxon>Ectothiorhodospiraceae</taxon>
        <taxon>Acidihalobacter</taxon>
    </lineage>
</organism>
<name>A0A1D8KB42_9GAMM</name>
<reference evidence="1 2" key="1">
    <citation type="submission" date="2016-09" db="EMBL/GenBank/DDBJ databases">
        <title>Acidihalobacter prosperus V6 (DSM14174).</title>
        <authorList>
            <person name="Khaleque H.N."/>
            <person name="Ramsay J.P."/>
            <person name="Murphy R.J.T."/>
            <person name="Kaksonen A.H."/>
            <person name="Boxall N.J."/>
            <person name="Watkin E.L.J."/>
        </authorList>
    </citation>
    <scope>NUCLEOTIDE SEQUENCE [LARGE SCALE GENOMIC DNA]</scope>
    <source>
        <strain evidence="1 2">V6</strain>
    </source>
</reference>
<sequence>MAAPLAYTPPPRTQPDDAHAELERLIQLLHERDVLRLANNTLGAAPELTTLLAELLDRDGSRRLSYNLARLVALLGELDMARIERLIPALECGLAALEATAADETTQPSGIAGALALLRDRELWQAIGGIVAFLKAFNRGLGE</sequence>
<evidence type="ECO:0000313" key="2">
    <source>
        <dbReference type="Proteomes" id="UP000095342"/>
    </source>
</evidence>
<dbReference type="KEGG" id="aaeo:BJI67_14875"/>
<dbReference type="AlphaFoldDB" id="A0A1D8KB42"/>
<accession>A0A1D8KB42</accession>
<evidence type="ECO:0000313" key="1">
    <source>
        <dbReference type="EMBL" id="AOV18171.1"/>
    </source>
</evidence>
<keyword evidence="2" id="KW-1185">Reference proteome</keyword>
<evidence type="ECO:0008006" key="3">
    <source>
        <dbReference type="Google" id="ProtNLM"/>
    </source>
</evidence>
<dbReference type="RefSeq" id="WP_070073701.1">
    <property type="nucleotide sequence ID" value="NZ_CP017448.1"/>
</dbReference>
<proteinExistence type="predicted"/>
<gene>
    <name evidence="1" type="ORF">BJI67_14875</name>
</gene>
<dbReference type="EMBL" id="CP017448">
    <property type="protein sequence ID" value="AOV18171.1"/>
    <property type="molecule type" value="Genomic_DNA"/>
</dbReference>